<feature type="site" description="Interaction with substrate tRNA" evidence="10">
    <location>
        <position position="124"/>
    </location>
</feature>
<gene>
    <name evidence="14" type="primary">miaA1</name>
    <name evidence="10" type="synonym">miaA</name>
    <name evidence="14" type="ORF">GCM10007415_15470</name>
</gene>
<evidence type="ECO:0000256" key="7">
    <source>
        <dbReference type="ARBA" id="ARBA00022840"/>
    </source>
</evidence>
<evidence type="ECO:0000256" key="1">
    <source>
        <dbReference type="ARBA" id="ARBA00001946"/>
    </source>
</evidence>
<protein>
    <recommendedName>
        <fullName evidence="10">tRNA dimethylallyltransferase</fullName>
        <ecNumber evidence="10">2.5.1.75</ecNumber>
    </recommendedName>
    <alternativeName>
        <fullName evidence="10">Dimethylallyl diphosphate:tRNA dimethylallyltransferase</fullName>
        <shortName evidence="10">DMAPP:tRNA dimethylallyltransferase</shortName>
        <shortName evidence="10">DMATase</shortName>
    </alternativeName>
    <alternativeName>
        <fullName evidence="10">Isopentenyl-diphosphate:tRNA isopentenyltransferase</fullName>
        <shortName evidence="10">IPP transferase</shortName>
        <shortName evidence="10">IPPT</shortName>
        <shortName evidence="10">IPTase</shortName>
    </alternativeName>
</protein>
<dbReference type="RefSeq" id="WP_188505317.1">
    <property type="nucleotide sequence ID" value="NZ_BMER01000001.1"/>
</dbReference>
<keyword evidence="6 10" id="KW-0547">Nucleotide-binding</keyword>
<evidence type="ECO:0000256" key="11">
    <source>
        <dbReference type="RuleBase" id="RU003783"/>
    </source>
</evidence>
<evidence type="ECO:0000256" key="9">
    <source>
        <dbReference type="ARBA" id="ARBA00049563"/>
    </source>
</evidence>
<proteinExistence type="inferred from homology"/>
<dbReference type="Proteomes" id="UP000660862">
    <property type="component" value="Unassembled WGS sequence"/>
</dbReference>
<evidence type="ECO:0000256" key="2">
    <source>
        <dbReference type="ARBA" id="ARBA00003213"/>
    </source>
</evidence>
<evidence type="ECO:0000256" key="10">
    <source>
        <dbReference type="HAMAP-Rule" id="MF_00185"/>
    </source>
</evidence>
<name>A0A917M803_9SPHI</name>
<dbReference type="Gene3D" id="1.10.20.140">
    <property type="match status" value="1"/>
</dbReference>
<dbReference type="EMBL" id="BMER01000001">
    <property type="protein sequence ID" value="GGG83320.1"/>
    <property type="molecule type" value="Genomic_DNA"/>
</dbReference>
<evidence type="ECO:0000256" key="12">
    <source>
        <dbReference type="RuleBase" id="RU003784"/>
    </source>
</evidence>
<evidence type="ECO:0000313" key="14">
    <source>
        <dbReference type="EMBL" id="GGG83320.1"/>
    </source>
</evidence>
<comment type="caution">
    <text evidence="10">Lacks conserved residue(s) required for the propagation of feature annotation.</text>
</comment>
<reference evidence="14" key="1">
    <citation type="journal article" date="2014" name="Int. J. Syst. Evol. Microbiol.">
        <title>Complete genome sequence of Corynebacterium casei LMG S-19264T (=DSM 44701T), isolated from a smear-ripened cheese.</title>
        <authorList>
            <consortium name="US DOE Joint Genome Institute (JGI-PGF)"/>
            <person name="Walter F."/>
            <person name="Albersmeier A."/>
            <person name="Kalinowski J."/>
            <person name="Ruckert C."/>
        </authorList>
    </citation>
    <scope>NUCLEOTIDE SEQUENCE</scope>
    <source>
        <strain evidence="14">CGMCC 1.12195</strain>
    </source>
</reference>
<comment type="similarity">
    <text evidence="3 10 13">Belongs to the IPP transferase family.</text>
</comment>
<evidence type="ECO:0000256" key="6">
    <source>
        <dbReference type="ARBA" id="ARBA00022741"/>
    </source>
</evidence>
<keyword evidence="15" id="KW-1185">Reference proteome</keyword>
<comment type="subunit">
    <text evidence="10">Monomer.</text>
</comment>
<dbReference type="EC" id="2.5.1.75" evidence="10"/>
<evidence type="ECO:0000313" key="15">
    <source>
        <dbReference type="Proteomes" id="UP000660862"/>
    </source>
</evidence>
<dbReference type="SUPFAM" id="SSF52540">
    <property type="entry name" value="P-loop containing nucleoside triphosphate hydrolases"/>
    <property type="match status" value="2"/>
</dbReference>
<keyword evidence="5 10" id="KW-0819">tRNA processing</keyword>
<organism evidence="14 15">
    <name type="scientific">Parapedobacter pyrenivorans</name>
    <dbReference type="NCBI Taxonomy" id="1305674"/>
    <lineage>
        <taxon>Bacteria</taxon>
        <taxon>Pseudomonadati</taxon>
        <taxon>Bacteroidota</taxon>
        <taxon>Sphingobacteriia</taxon>
        <taxon>Sphingobacteriales</taxon>
        <taxon>Sphingobacteriaceae</taxon>
        <taxon>Parapedobacter</taxon>
    </lineage>
</organism>
<feature type="site" description="Interaction with substrate tRNA" evidence="10">
    <location>
        <position position="102"/>
    </location>
</feature>
<dbReference type="Pfam" id="PF01715">
    <property type="entry name" value="IPPT"/>
    <property type="match status" value="1"/>
</dbReference>
<comment type="catalytic activity">
    <reaction evidence="9 10 11">
        <text>adenosine(37) in tRNA + dimethylallyl diphosphate = N(6)-dimethylallyladenosine(37) in tRNA + diphosphate</text>
        <dbReference type="Rhea" id="RHEA:26482"/>
        <dbReference type="Rhea" id="RHEA-COMP:10162"/>
        <dbReference type="Rhea" id="RHEA-COMP:10375"/>
        <dbReference type="ChEBI" id="CHEBI:33019"/>
        <dbReference type="ChEBI" id="CHEBI:57623"/>
        <dbReference type="ChEBI" id="CHEBI:74411"/>
        <dbReference type="ChEBI" id="CHEBI:74415"/>
        <dbReference type="EC" id="2.5.1.75"/>
    </reaction>
</comment>
<accession>A0A917M803</accession>
<dbReference type="InterPro" id="IPR018022">
    <property type="entry name" value="IPT"/>
</dbReference>
<reference evidence="14" key="2">
    <citation type="submission" date="2020-09" db="EMBL/GenBank/DDBJ databases">
        <authorList>
            <person name="Sun Q."/>
            <person name="Zhou Y."/>
        </authorList>
    </citation>
    <scope>NUCLEOTIDE SEQUENCE</scope>
    <source>
        <strain evidence="14">CGMCC 1.12195</strain>
    </source>
</reference>
<comment type="caution">
    <text evidence="14">The sequence shown here is derived from an EMBL/GenBank/DDBJ whole genome shotgun (WGS) entry which is preliminary data.</text>
</comment>
<dbReference type="PANTHER" id="PTHR11088">
    <property type="entry name" value="TRNA DIMETHYLALLYLTRANSFERASE"/>
    <property type="match status" value="1"/>
</dbReference>
<dbReference type="AlphaFoldDB" id="A0A917M803"/>
<dbReference type="GO" id="GO:0052381">
    <property type="term" value="F:tRNA dimethylallyltransferase activity"/>
    <property type="evidence" value="ECO:0007669"/>
    <property type="project" value="UniProtKB-UniRule"/>
</dbReference>
<dbReference type="InterPro" id="IPR027417">
    <property type="entry name" value="P-loop_NTPase"/>
</dbReference>
<feature type="binding site" evidence="10">
    <location>
        <begin position="11"/>
        <end position="18"/>
    </location>
    <ligand>
        <name>ATP</name>
        <dbReference type="ChEBI" id="CHEBI:30616"/>
    </ligand>
</feature>
<evidence type="ECO:0000256" key="4">
    <source>
        <dbReference type="ARBA" id="ARBA00022679"/>
    </source>
</evidence>
<dbReference type="GO" id="GO:0005524">
    <property type="term" value="F:ATP binding"/>
    <property type="evidence" value="ECO:0007669"/>
    <property type="project" value="UniProtKB-UniRule"/>
</dbReference>
<evidence type="ECO:0000256" key="3">
    <source>
        <dbReference type="ARBA" id="ARBA00005842"/>
    </source>
</evidence>
<dbReference type="InterPro" id="IPR039657">
    <property type="entry name" value="Dimethylallyltransferase"/>
</dbReference>
<feature type="region of interest" description="Interaction with substrate tRNA" evidence="10">
    <location>
        <begin position="160"/>
        <end position="164"/>
    </location>
</feature>
<evidence type="ECO:0000256" key="5">
    <source>
        <dbReference type="ARBA" id="ARBA00022694"/>
    </source>
</evidence>
<dbReference type="HAMAP" id="MF_00185">
    <property type="entry name" value="IPP_trans"/>
    <property type="match status" value="1"/>
</dbReference>
<feature type="region of interest" description="Interaction with substrate tRNA" evidence="10">
    <location>
        <begin position="36"/>
        <end position="39"/>
    </location>
</feature>
<dbReference type="PANTHER" id="PTHR11088:SF60">
    <property type="entry name" value="TRNA DIMETHYLALLYLTRANSFERASE"/>
    <property type="match status" value="1"/>
</dbReference>
<keyword evidence="4 10" id="KW-0808">Transferase</keyword>
<dbReference type="NCBIfam" id="TIGR00174">
    <property type="entry name" value="miaA"/>
    <property type="match status" value="1"/>
</dbReference>
<keyword evidence="8 10" id="KW-0460">Magnesium</keyword>
<dbReference type="GO" id="GO:0006400">
    <property type="term" value="P:tRNA modification"/>
    <property type="evidence" value="ECO:0007669"/>
    <property type="project" value="TreeGrafter"/>
</dbReference>
<keyword evidence="7 10" id="KW-0067">ATP-binding</keyword>
<dbReference type="Gene3D" id="3.40.50.300">
    <property type="entry name" value="P-loop containing nucleotide triphosphate hydrolases"/>
    <property type="match status" value="1"/>
</dbReference>
<comment type="cofactor">
    <cofactor evidence="1 10">
        <name>Mg(2+)</name>
        <dbReference type="ChEBI" id="CHEBI:18420"/>
    </cofactor>
</comment>
<comment type="function">
    <text evidence="2 10 12">Catalyzes the transfer of a dimethylallyl group onto the adenine at position 37 in tRNAs that read codons beginning with uridine, leading to the formation of N6-(dimethylallyl)adenosine (i(6)A).</text>
</comment>
<evidence type="ECO:0000256" key="8">
    <source>
        <dbReference type="ARBA" id="ARBA00022842"/>
    </source>
</evidence>
<sequence length="306" mass="35105">MREKTLICVVGPTAIGKTAVGVRLATHFDTVVLSADSRQLYREMNIGTAKPSKDELAAIQHYFIDSHSITDDYSAGDFERDALKQLEDLFSRHDIVVLVGGSGLFVNAVCQGLDDLPKPLAGVREQLNAAYRRRGLEYLQHLLKQVDPFYYSEVDIHNPQRVIRALEVYESTGVPFSHFRRKQVAKRPFKVLKIGLNMDRECLYQRINARVDAMMEAGLLEEVESLLPYRYKLPLQTVGYAELFDHLDGEYTLPQAVEKIKQHTRRYAKRQLTWFRKDAETKWFEPGDMVQIADYIASRVQPGNRI</sequence>
<evidence type="ECO:0000256" key="13">
    <source>
        <dbReference type="RuleBase" id="RU003785"/>
    </source>
</evidence>
<feature type="binding site" evidence="10">
    <location>
        <begin position="13"/>
        <end position="18"/>
    </location>
    <ligand>
        <name>substrate</name>
    </ligand>
</feature>